<dbReference type="EMBL" id="CAKOGL010000009">
    <property type="protein sequence ID" value="CAH2090320.1"/>
    <property type="molecule type" value="Genomic_DNA"/>
</dbReference>
<reference evidence="2" key="1">
    <citation type="submission" date="2022-03" db="EMBL/GenBank/DDBJ databases">
        <authorList>
            <person name="Tunstrom K."/>
        </authorList>
    </citation>
    <scope>NUCLEOTIDE SEQUENCE</scope>
</reference>
<keyword evidence="1" id="KW-0472">Membrane</keyword>
<name>A0AAU9U0M9_EUPED</name>
<gene>
    <name evidence="2" type="ORF">EEDITHA_LOCUS6289</name>
</gene>
<comment type="caution">
    <text evidence="2">The sequence shown here is derived from an EMBL/GenBank/DDBJ whole genome shotgun (WGS) entry which is preliminary data.</text>
</comment>
<evidence type="ECO:0000256" key="1">
    <source>
        <dbReference type="SAM" id="Phobius"/>
    </source>
</evidence>
<organism evidence="2 3">
    <name type="scientific">Euphydryas editha</name>
    <name type="common">Edith's checkerspot</name>
    <dbReference type="NCBI Taxonomy" id="104508"/>
    <lineage>
        <taxon>Eukaryota</taxon>
        <taxon>Metazoa</taxon>
        <taxon>Ecdysozoa</taxon>
        <taxon>Arthropoda</taxon>
        <taxon>Hexapoda</taxon>
        <taxon>Insecta</taxon>
        <taxon>Pterygota</taxon>
        <taxon>Neoptera</taxon>
        <taxon>Endopterygota</taxon>
        <taxon>Lepidoptera</taxon>
        <taxon>Glossata</taxon>
        <taxon>Ditrysia</taxon>
        <taxon>Papilionoidea</taxon>
        <taxon>Nymphalidae</taxon>
        <taxon>Nymphalinae</taxon>
        <taxon>Euphydryas</taxon>
    </lineage>
</organism>
<keyword evidence="1" id="KW-1133">Transmembrane helix</keyword>
<keyword evidence="1" id="KW-0812">Transmembrane</keyword>
<sequence length="193" mass="21827">MENLSQMGIGQKQLTERYAEYSGPTHDQQLYYPYEPAPPSQGHVSSFKHQFVNGGHKNNAAMSALTLLAFLFFLHILQQCLKDHMVAMSTPQIMIMTGGREGEENIAKLSNSKIDKTGEIKTEQGHKINVINHNDAVEISNDDSEKYLMKITTSEKGSWKKHDTHEKFTKQNIFSKFDNQRSTSSLYSNAADN</sequence>
<proteinExistence type="predicted"/>
<dbReference type="AlphaFoldDB" id="A0AAU9U0M9"/>
<evidence type="ECO:0000313" key="2">
    <source>
        <dbReference type="EMBL" id="CAH2090320.1"/>
    </source>
</evidence>
<keyword evidence="3" id="KW-1185">Reference proteome</keyword>
<protein>
    <submittedName>
        <fullName evidence="2">Uncharacterized protein</fullName>
    </submittedName>
</protein>
<dbReference type="Proteomes" id="UP001153954">
    <property type="component" value="Unassembled WGS sequence"/>
</dbReference>
<feature type="transmembrane region" description="Helical" evidence="1">
    <location>
        <begin position="60"/>
        <end position="77"/>
    </location>
</feature>
<accession>A0AAU9U0M9</accession>
<evidence type="ECO:0000313" key="3">
    <source>
        <dbReference type="Proteomes" id="UP001153954"/>
    </source>
</evidence>